<reference evidence="1 2" key="1">
    <citation type="submission" date="2016-03" db="EMBL/GenBank/DDBJ databases">
        <title>Acetic acid bacteria sequencing.</title>
        <authorList>
            <person name="Brandt J."/>
            <person name="Jakob F."/>
            <person name="Vogel R.F."/>
        </authorList>
    </citation>
    <scope>NUCLEOTIDE SEQUENCE [LARGE SCALE GENOMIC DNA]</scope>
    <source>
        <strain evidence="1 2">NBRC 101099</strain>
    </source>
</reference>
<proteinExistence type="predicted"/>
<keyword evidence="2" id="KW-1185">Reference proteome</keyword>
<sequence>MEDDLNTLIAILKSENQALEEDRLADVKVLLPQKEASAALVARTGTLMQSADASLQRSLDQLDDLASRNALLLKKKIDIQKNLIRLLADASFTEGPALYGRNGNRTEVKSGISLILNLEQ</sequence>
<name>A0A1U9KT42_9PROT</name>
<evidence type="ECO:0000313" key="1">
    <source>
        <dbReference type="EMBL" id="AQS88998.1"/>
    </source>
</evidence>
<organism evidence="1 2">
    <name type="scientific">Neoasaia chiangmaiensis</name>
    <dbReference type="NCBI Taxonomy" id="320497"/>
    <lineage>
        <taxon>Bacteria</taxon>
        <taxon>Pseudomonadati</taxon>
        <taxon>Pseudomonadota</taxon>
        <taxon>Alphaproteobacteria</taxon>
        <taxon>Acetobacterales</taxon>
        <taxon>Acetobacteraceae</taxon>
        <taxon>Neoasaia</taxon>
    </lineage>
</organism>
<protein>
    <submittedName>
        <fullName evidence="1">Uncharacterized protein</fullName>
    </submittedName>
</protein>
<dbReference type="RefSeq" id="WP_077808057.1">
    <property type="nucleotide sequence ID" value="NZ_BJXS01000001.1"/>
</dbReference>
<dbReference type="AlphaFoldDB" id="A0A1U9KT42"/>
<evidence type="ECO:0000313" key="2">
    <source>
        <dbReference type="Proteomes" id="UP000188604"/>
    </source>
</evidence>
<gene>
    <name evidence="1" type="ORF">A0U93_14935</name>
</gene>
<dbReference type="KEGG" id="nch:A0U93_14935"/>
<accession>A0A1U9KT42</accession>
<dbReference type="EMBL" id="CP014691">
    <property type="protein sequence ID" value="AQS88998.1"/>
    <property type="molecule type" value="Genomic_DNA"/>
</dbReference>
<dbReference type="Proteomes" id="UP000188604">
    <property type="component" value="Chromosome"/>
</dbReference>
<dbReference type="STRING" id="320497.A0U93_14935"/>